<evidence type="ECO:0000313" key="2">
    <source>
        <dbReference type="Proteomes" id="UP000014680"/>
    </source>
</evidence>
<organism evidence="1 2">
    <name type="scientific">Entamoeba invadens IP1</name>
    <dbReference type="NCBI Taxonomy" id="370355"/>
    <lineage>
        <taxon>Eukaryota</taxon>
        <taxon>Amoebozoa</taxon>
        <taxon>Evosea</taxon>
        <taxon>Archamoebae</taxon>
        <taxon>Mastigamoebida</taxon>
        <taxon>Entamoebidae</taxon>
        <taxon>Entamoeba</taxon>
    </lineage>
</organism>
<protein>
    <submittedName>
        <fullName evidence="1">Uncharacterized protein</fullName>
    </submittedName>
</protein>
<proteinExistence type="predicted"/>
<dbReference type="GeneID" id="14886746"/>
<sequence>MEQDLLQNILCKLPEDKQVVVKEFLIFILSQKNEDLSPIITFINQFKPGENLPPSLLFTEQQQNLLNICNDNKLKLLKLMDYHPNTPSQHASSPIEKIPQTESNKIGEYVLVKQKPQVTVEVNFIEAFKGVEKCIGDTQDKVFIPEFSKTGDVIEIPGYTVKVEISDTMGYMTFKDDIYCLIQPKATQAVHPSGVVMKLLTGNFLTFLDRYYVSKDKTLGRNHKGRFIPITNMCFFGKADRAQLSETKSAFTVPQSTPVYSKPVLPFFPQVVVPQQPTIVAKDPNTVRMKKSVVLLEKHVFGFTHKNTKVNTMYWVKWGNNFITAIDLTDNIFGTVELPTDSKTPKDPSKLDEMEDFVEDSTHYYVSFVNVACKPQTNMQTLKDNFTFTISDVFPAVMKRNKLADKNKVLLQLEYTRRDLYNTLLTFPLIYPISLEPELLKENRVFIPFFKFNSQNKSILVIDLTLVD</sequence>
<dbReference type="Proteomes" id="UP000014680">
    <property type="component" value="Unassembled WGS sequence"/>
</dbReference>
<evidence type="ECO:0000313" key="1">
    <source>
        <dbReference type="EMBL" id="ELP87783.1"/>
    </source>
</evidence>
<reference evidence="1 2" key="1">
    <citation type="submission" date="2012-10" db="EMBL/GenBank/DDBJ databases">
        <authorList>
            <person name="Zafar N."/>
            <person name="Inman J."/>
            <person name="Hall N."/>
            <person name="Lorenzi H."/>
            <person name="Caler E."/>
        </authorList>
    </citation>
    <scope>NUCLEOTIDE SEQUENCE [LARGE SCALE GENOMIC DNA]</scope>
    <source>
        <strain evidence="1 2">IP1</strain>
    </source>
</reference>
<dbReference type="VEuPathDB" id="AmoebaDB:EIN_411360"/>
<dbReference type="KEGG" id="eiv:EIN_411360"/>
<keyword evidence="2" id="KW-1185">Reference proteome</keyword>
<dbReference type="RefSeq" id="XP_004254554.1">
    <property type="nucleotide sequence ID" value="XM_004254506.1"/>
</dbReference>
<dbReference type="EMBL" id="KB206788">
    <property type="protein sequence ID" value="ELP87783.1"/>
    <property type="molecule type" value="Genomic_DNA"/>
</dbReference>
<name>A0A0A1U178_ENTIV</name>
<gene>
    <name evidence="1" type="ORF">EIN_411360</name>
</gene>
<accession>A0A0A1U178</accession>
<dbReference type="AlphaFoldDB" id="A0A0A1U178"/>